<keyword evidence="3" id="KW-1185">Reference proteome</keyword>
<dbReference type="InterPro" id="IPR059176">
    <property type="entry name" value="UDP-X_N"/>
</dbReference>
<dbReference type="Gene3D" id="6.10.250.1120">
    <property type="match status" value="1"/>
</dbReference>
<name>G2T294_ROSHA</name>
<dbReference type="KEGG" id="rho:RHOM_04585"/>
<dbReference type="STRING" id="585394.RHOM_04585"/>
<dbReference type="Pfam" id="PF12535">
    <property type="entry name" value="Nudix_N"/>
    <property type="match status" value="1"/>
</dbReference>
<dbReference type="PANTHER" id="PTHR43222">
    <property type="entry name" value="NUDIX HYDROLASE 23"/>
    <property type="match status" value="1"/>
</dbReference>
<dbReference type="Gene3D" id="3.90.79.10">
    <property type="entry name" value="Nucleoside Triphosphate Pyrophosphohydrolase"/>
    <property type="match status" value="1"/>
</dbReference>
<dbReference type="PANTHER" id="PTHR43222:SF2">
    <property type="entry name" value="NUDIX HYDROLASE 23, CHLOROPLASTIC"/>
    <property type="match status" value="1"/>
</dbReference>
<evidence type="ECO:0000313" key="3">
    <source>
        <dbReference type="Proteomes" id="UP000008178"/>
    </source>
</evidence>
<feature type="domain" description="Nudix hydrolase" evidence="1">
    <location>
        <begin position="77"/>
        <end position="202"/>
    </location>
</feature>
<proteinExistence type="predicted"/>
<dbReference type="SUPFAM" id="SSF55811">
    <property type="entry name" value="Nudix"/>
    <property type="match status" value="1"/>
</dbReference>
<dbReference type="BioCyc" id="RHOM585394:G1H02-929-MONOMER"/>
<dbReference type="CDD" id="cd18889">
    <property type="entry name" value="NUDIX_ADPRase"/>
    <property type="match status" value="1"/>
</dbReference>
<sequence>MHDARRLRNGGSMDQWMELAMRVQSIAQAGLTYGGTEYDKERYEELRNIAAEMLCVGTEVPVDTVKRFFCNETGYQTPKIDTRAAVFVDGKILMVHEKNGTWSLPGGWCDVDQSVASNTVKETHEEAGLLVKPEKVIAVHDWRKHNRYNLPYGVIKIFVQCSVTGGSFQENIETTETAYFAKDALPSPLAEEKVTAEQIGMCFAAYESSGWKTVLD</sequence>
<dbReference type="InterPro" id="IPR000086">
    <property type="entry name" value="NUDIX_hydrolase_dom"/>
</dbReference>
<dbReference type="PROSITE" id="PS51462">
    <property type="entry name" value="NUDIX"/>
    <property type="match status" value="1"/>
</dbReference>
<dbReference type="EMBL" id="CP003040">
    <property type="protein sequence ID" value="AEN96039.1"/>
    <property type="molecule type" value="Genomic_DNA"/>
</dbReference>
<accession>G2T294</accession>
<dbReference type="eggNOG" id="COG1051">
    <property type="taxonomic scope" value="Bacteria"/>
</dbReference>
<dbReference type="HOGENOM" id="CLU_082381_1_0_9"/>
<reference evidence="2 3" key="1">
    <citation type="journal article" date="2015" name="Genome Announc.">
        <title>Complete genome sequence of the human gut symbiont Roseburia hominis.</title>
        <authorList>
            <person name="Travis A.J."/>
            <person name="Kelly D."/>
            <person name="Flint H.J."/>
            <person name="Aminov R.I."/>
        </authorList>
    </citation>
    <scope>NUCLEOTIDE SEQUENCE [LARGE SCALE GENOMIC DNA]</scope>
    <source>
        <strain evidence="3">DSM 16839 / JCM 17582 / NCIMB 14029 / A2-183</strain>
    </source>
</reference>
<evidence type="ECO:0000313" key="2">
    <source>
        <dbReference type="EMBL" id="AEN96039.1"/>
    </source>
</evidence>
<dbReference type="InterPro" id="IPR015797">
    <property type="entry name" value="NUDIX_hydrolase-like_dom_sf"/>
</dbReference>
<evidence type="ECO:0000259" key="1">
    <source>
        <dbReference type="PROSITE" id="PS51462"/>
    </source>
</evidence>
<dbReference type="Proteomes" id="UP000008178">
    <property type="component" value="Chromosome"/>
</dbReference>
<dbReference type="Pfam" id="PF00293">
    <property type="entry name" value="NUDIX"/>
    <property type="match status" value="1"/>
</dbReference>
<organism evidence="2 3">
    <name type="scientific">Roseburia hominis (strain DSM 16839 / JCM 17582 / NCIMB 14029 / A2-183)</name>
    <dbReference type="NCBI Taxonomy" id="585394"/>
    <lineage>
        <taxon>Bacteria</taxon>
        <taxon>Bacillati</taxon>
        <taxon>Bacillota</taxon>
        <taxon>Clostridia</taxon>
        <taxon>Lachnospirales</taxon>
        <taxon>Lachnospiraceae</taxon>
        <taxon>Roseburia</taxon>
    </lineage>
</organism>
<protein>
    <submittedName>
        <fullName evidence="2">Putative mutator protein</fullName>
    </submittedName>
</protein>
<dbReference type="AlphaFoldDB" id="G2T294"/>
<gene>
    <name evidence="2" type="ordered locus">RHOM_04585</name>
</gene>